<feature type="chain" id="PRO_5006920321" evidence="1">
    <location>
        <begin position="25"/>
        <end position="259"/>
    </location>
</feature>
<evidence type="ECO:0000313" key="2">
    <source>
        <dbReference type="EMBL" id="KTD86959.1"/>
    </source>
</evidence>
<evidence type="ECO:0000256" key="1">
    <source>
        <dbReference type="SAM" id="SignalP"/>
    </source>
</evidence>
<dbReference type="Proteomes" id="UP000054709">
    <property type="component" value="Unassembled WGS sequence"/>
</dbReference>
<dbReference type="OrthoDB" id="2601703at2"/>
<protein>
    <submittedName>
        <fullName evidence="2">Uncharacterized protein</fullName>
    </submittedName>
</protein>
<keyword evidence="1" id="KW-0732">Signal</keyword>
<reference evidence="2 3" key="1">
    <citation type="journal article" date="2015" name="Int. Biodeterior. Biodegradation">
        <title>Physiological and genetic screening methods for the isolation of methyl tert-butyl ether-degrading bacteria for bioremediation purposes.</title>
        <authorList>
            <person name="Guisado I.M."/>
            <person name="Purswani J."/>
            <person name="Gonzalez Lopez J."/>
            <person name="Pozo C."/>
        </authorList>
    </citation>
    <scope>NUCLEOTIDE SEQUENCE [LARGE SCALE GENOMIC DNA]</scope>
    <source>
        <strain evidence="2 3">SH7</strain>
    </source>
</reference>
<evidence type="ECO:0000313" key="3">
    <source>
        <dbReference type="Proteomes" id="UP000054709"/>
    </source>
</evidence>
<proteinExistence type="predicted"/>
<dbReference type="RefSeq" id="WP_060622524.1">
    <property type="nucleotide sequence ID" value="NZ_LCZJ02000018.1"/>
</dbReference>
<feature type="signal peptide" evidence="1">
    <location>
        <begin position="1"/>
        <end position="24"/>
    </location>
</feature>
<gene>
    <name evidence="2" type="ORF">UQ64_08910</name>
</gene>
<keyword evidence="3" id="KW-1185">Reference proteome</keyword>
<organism evidence="2 3">
    <name type="scientific">Paenibacillus etheri</name>
    <dbReference type="NCBI Taxonomy" id="1306852"/>
    <lineage>
        <taxon>Bacteria</taxon>
        <taxon>Bacillati</taxon>
        <taxon>Bacillota</taxon>
        <taxon>Bacilli</taxon>
        <taxon>Bacillales</taxon>
        <taxon>Paenibacillaceae</taxon>
        <taxon>Paenibacillus</taxon>
    </lineage>
</organism>
<name>A0A0W1B0C2_9BACL</name>
<sequence>MLKKCLLFPFALMLILCLPIYAGAEGVHNDPAPQNSESEIIKVYKASATGLSEISIEEYNEILAQGQALEAAKEGLLPSVPLFTTDSSFENVSVIAPRDAYQTTIYSYQQNGYVSYVTRSGLTRKISQSVYNSASVNSLLNISYSVSQGYIANTSFGVTAKQTAVSAGITGGSSWSNTYGGSNTTTASVNPYNYAWMEYTPIMNNSFGVITEKTYANVQGSSVLVGTTSYDVDIYMARLLSGSLPDGVYVIKQSASNPG</sequence>
<accession>A0A0W1B0C2</accession>
<dbReference type="EMBL" id="LCZJ02000018">
    <property type="protein sequence ID" value="KTD86959.1"/>
    <property type="molecule type" value="Genomic_DNA"/>
</dbReference>
<dbReference type="AlphaFoldDB" id="A0A0W1B0C2"/>
<comment type="caution">
    <text evidence="2">The sequence shown here is derived from an EMBL/GenBank/DDBJ whole genome shotgun (WGS) entry which is preliminary data.</text>
</comment>